<evidence type="ECO:0000313" key="1">
    <source>
        <dbReference type="EMBL" id="QKJ27735.1"/>
    </source>
</evidence>
<dbReference type="Proteomes" id="UP000509513">
    <property type="component" value="Chromosome"/>
</dbReference>
<proteinExistence type="predicted"/>
<accession>A0A5J6RIG0</accession>
<reference evidence="1 2" key="1">
    <citation type="submission" date="2020-05" db="EMBL/GenBank/DDBJ databases">
        <title>Complete genome sequencing of Campylobacter and Arcobacter type strains.</title>
        <authorList>
            <person name="Miller W.G."/>
            <person name="Yee E."/>
        </authorList>
    </citation>
    <scope>NUCLEOTIDE SEQUENCE [LARGE SCALE GENOMIC DNA]</scope>
    <source>
        <strain evidence="1 2">LMG 21996</strain>
    </source>
</reference>
<dbReference type="KEGG" id="acib:ACBT_1839"/>
<sequence>MNSTKVLICIIILLVVTLCVVFVTIFSSDNKDSKEEINKNPSSIQDRRNALKEVFK</sequence>
<dbReference type="EMBL" id="CP054051">
    <property type="protein sequence ID" value="QKJ27735.1"/>
    <property type="molecule type" value="Genomic_DNA"/>
</dbReference>
<protein>
    <submittedName>
        <fullName evidence="1">Uncharacterized protein</fullName>
    </submittedName>
</protein>
<dbReference type="RefSeq" id="WP_169729041.1">
    <property type="nucleotide sequence ID" value="NZ_CP043857.1"/>
</dbReference>
<name>A0A5J6RIG0_9BACT</name>
<dbReference type="AlphaFoldDB" id="A0A5J6RIG0"/>
<gene>
    <name evidence="1" type="ORF">ACBT_1839</name>
</gene>
<evidence type="ECO:0000313" key="2">
    <source>
        <dbReference type="Proteomes" id="UP000509513"/>
    </source>
</evidence>
<organism evidence="1 2">
    <name type="scientific">Aliarcobacter cibarius</name>
    <dbReference type="NCBI Taxonomy" id="255507"/>
    <lineage>
        <taxon>Bacteria</taxon>
        <taxon>Pseudomonadati</taxon>
        <taxon>Campylobacterota</taxon>
        <taxon>Epsilonproteobacteria</taxon>
        <taxon>Campylobacterales</taxon>
        <taxon>Arcobacteraceae</taxon>
        <taxon>Aliarcobacter</taxon>
    </lineage>
</organism>